<evidence type="ECO:0000313" key="1">
    <source>
        <dbReference type="EMBL" id="HGE98598.1"/>
    </source>
</evidence>
<name>A0A7C3Z237_UNCW3</name>
<protein>
    <submittedName>
        <fullName evidence="1">Uncharacterized protein</fullName>
    </submittedName>
</protein>
<proteinExistence type="predicted"/>
<reference evidence="1" key="1">
    <citation type="journal article" date="2020" name="mSystems">
        <title>Genome- and Community-Level Interaction Insights into Carbon Utilization and Element Cycling Functions of Hydrothermarchaeota in Hydrothermal Sediment.</title>
        <authorList>
            <person name="Zhou Z."/>
            <person name="Liu Y."/>
            <person name="Xu W."/>
            <person name="Pan J."/>
            <person name="Luo Z.H."/>
            <person name="Li M."/>
        </authorList>
    </citation>
    <scope>NUCLEOTIDE SEQUENCE [LARGE SCALE GENOMIC DNA]</scope>
    <source>
        <strain evidence="1">SpSt-906</strain>
    </source>
</reference>
<organism evidence="1">
    <name type="scientific">candidate division WOR-3 bacterium</name>
    <dbReference type="NCBI Taxonomy" id="2052148"/>
    <lineage>
        <taxon>Bacteria</taxon>
        <taxon>Bacteria division WOR-3</taxon>
    </lineage>
</organism>
<gene>
    <name evidence="1" type="ORF">ENX07_00785</name>
</gene>
<dbReference type="AlphaFoldDB" id="A0A7C3Z237"/>
<comment type="caution">
    <text evidence="1">The sequence shown here is derived from an EMBL/GenBank/DDBJ whole genome shotgun (WGS) entry which is preliminary data.</text>
</comment>
<sequence>MNVKFSVKKLCQKEGIGNFKLTPEEPIDINLDELQKKPGFETKRPIESVLIMKKGDVTWTISKKNSSILIENVKPDTPERALELLNEIFS</sequence>
<accession>A0A7C3Z237</accession>
<dbReference type="EMBL" id="DTMQ01000009">
    <property type="protein sequence ID" value="HGE98598.1"/>
    <property type="molecule type" value="Genomic_DNA"/>
</dbReference>